<dbReference type="PRINTS" id="PR00364">
    <property type="entry name" value="DISEASERSIST"/>
</dbReference>
<keyword evidence="9" id="KW-1185">Reference proteome</keyword>
<evidence type="ECO:0000259" key="4">
    <source>
        <dbReference type="Pfam" id="PF00931"/>
    </source>
</evidence>
<evidence type="ECO:0000256" key="1">
    <source>
        <dbReference type="ARBA" id="ARBA00022737"/>
    </source>
</evidence>
<evidence type="ECO:0000313" key="8">
    <source>
        <dbReference type="EMBL" id="WVZ20657.1"/>
    </source>
</evidence>
<evidence type="ECO:0000259" key="7">
    <source>
        <dbReference type="Pfam" id="PF23598"/>
    </source>
</evidence>
<dbReference type="FunFam" id="1.10.10.10:FF:000322">
    <property type="entry name" value="Probable disease resistance protein At1g63360"/>
    <property type="match status" value="1"/>
</dbReference>
<dbReference type="FunFam" id="3.40.50.300:FF:001091">
    <property type="entry name" value="Probable disease resistance protein At1g61300"/>
    <property type="match status" value="1"/>
</dbReference>
<dbReference type="Gene3D" id="1.10.8.430">
    <property type="entry name" value="Helical domain of apoptotic protease-activating factors"/>
    <property type="match status" value="1"/>
</dbReference>
<dbReference type="Gene3D" id="1.20.5.4130">
    <property type="match status" value="1"/>
</dbReference>
<accession>A0AAQ3S7T7</accession>
<keyword evidence="1" id="KW-0677">Repeat</keyword>
<feature type="domain" description="NB-ARC" evidence="4">
    <location>
        <begin position="215"/>
        <end position="390"/>
    </location>
</feature>
<dbReference type="InterPro" id="IPR002182">
    <property type="entry name" value="NB-ARC"/>
</dbReference>
<dbReference type="InterPro" id="IPR042197">
    <property type="entry name" value="Apaf_helical"/>
</dbReference>
<dbReference type="InterPro" id="IPR044974">
    <property type="entry name" value="Disease_R_plants"/>
</dbReference>
<keyword evidence="2" id="KW-0547">Nucleotide-binding</keyword>
<evidence type="ECO:0000259" key="6">
    <source>
        <dbReference type="Pfam" id="PF23559"/>
    </source>
</evidence>
<reference evidence="8 9" key="1">
    <citation type="journal article" date="2023" name="Life. Sci Alliance">
        <title>Evolutionary insights into 3D genome organization and epigenetic landscape of Vigna mungo.</title>
        <authorList>
            <person name="Junaid A."/>
            <person name="Singh B."/>
            <person name="Bhatia S."/>
        </authorList>
    </citation>
    <scope>NUCLEOTIDE SEQUENCE [LARGE SCALE GENOMIC DNA]</scope>
    <source>
        <strain evidence="8">Urdbean</strain>
    </source>
</reference>
<dbReference type="InterPro" id="IPR038005">
    <property type="entry name" value="RX-like_CC"/>
</dbReference>
<feature type="domain" description="Disease resistance N-terminal" evidence="5">
    <location>
        <begin position="52"/>
        <end position="134"/>
    </location>
</feature>
<dbReference type="Gene3D" id="1.10.10.10">
    <property type="entry name" value="Winged helix-like DNA-binding domain superfamily/Winged helix DNA-binding domain"/>
    <property type="match status" value="1"/>
</dbReference>
<gene>
    <name evidence="8" type="ORF">V8G54_007979</name>
</gene>
<dbReference type="InterPro" id="IPR027417">
    <property type="entry name" value="P-loop_NTPase"/>
</dbReference>
<dbReference type="InterPro" id="IPR041118">
    <property type="entry name" value="Rx_N"/>
</dbReference>
<dbReference type="EMBL" id="CP144699">
    <property type="protein sequence ID" value="WVZ20657.1"/>
    <property type="molecule type" value="Genomic_DNA"/>
</dbReference>
<proteinExistence type="predicted"/>
<name>A0AAQ3S7T7_VIGMU</name>
<dbReference type="InterPro" id="IPR058922">
    <property type="entry name" value="WHD_DRP"/>
</dbReference>
<dbReference type="Pfam" id="PF18052">
    <property type="entry name" value="Rx_N"/>
    <property type="match status" value="1"/>
</dbReference>
<dbReference type="Gene3D" id="3.40.50.300">
    <property type="entry name" value="P-loop containing nucleotide triphosphate hydrolases"/>
    <property type="match status" value="1"/>
</dbReference>
<dbReference type="Pfam" id="PF23559">
    <property type="entry name" value="WHD_DRP"/>
    <property type="match status" value="1"/>
</dbReference>
<evidence type="ECO:0000313" key="9">
    <source>
        <dbReference type="Proteomes" id="UP001374535"/>
    </source>
</evidence>
<feature type="domain" description="Disease resistance protein winged helix" evidence="6">
    <location>
        <begin position="480"/>
        <end position="554"/>
    </location>
</feature>
<dbReference type="InterPro" id="IPR055414">
    <property type="entry name" value="LRR_R13L4/SHOC2-like"/>
</dbReference>
<dbReference type="Pfam" id="PF00931">
    <property type="entry name" value="NB-ARC"/>
    <property type="match status" value="1"/>
</dbReference>
<dbReference type="Pfam" id="PF23598">
    <property type="entry name" value="LRR_14"/>
    <property type="match status" value="1"/>
</dbReference>
<dbReference type="PANTHER" id="PTHR23155:SF1185">
    <property type="entry name" value="DISEASE RESISTANCE RPP8-LIKE PROTEIN 3-RELATED"/>
    <property type="match status" value="1"/>
</dbReference>
<evidence type="ECO:0000256" key="3">
    <source>
        <dbReference type="ARBA" id="ARBA00022821"/>
    </source>
</evidence>
<evidence type="ECO:0000256" key="2">
    <source>
        <dbReference type="ARBA" id="ARBA00022741"/>
    </source>
</evidence>
<protein>
    <recommendedName>
        <fullName evidence="10">Disease resistance protein</fullName>
    </recommendedName>
</protein>
<dbReference type="InterPro" id="IPR032675">
    <property type="entry name" value="LRR_dom_sf"/>
</dbReference>
<evidence type="ECO:0000259" key="5">
    <source>
        <dbReference type="Pfam" id="PF18052"/>
    </source>
</evidence>
<dbReference type="SUPFAM" id="SSF52540">
    <property type="entry name" value="P-loop containing nucleoside triphosphate hydrolases"/>
    <property type="match status" value="1"/>
</dbReference>
<dbReference type="GO" id="GO:0043531">
    <property type="term" value="F:ADP binding"/>
    <property type="evidence" value="ECO:0007669"/>
    <property type="project" value="InterPro"/>
</dbReference>
<dbReference type="PANTHER" id="PTHR23155">
    <property type="entry name" value="DISEASE RESISTANCE PROTEIN RP"/>
    <property type="match status" value="1"/>
</dbReference>
<dbReference type="Proteomes" id="UP001374535">
    <property type="component" value="Chromosome 2"/>
</dbReference>
<dbReference type="GO" id="GO:0098542">
    <property type="term" value="P:defense response to other organism"/>
    <property type="evidence" value="ECO:0007669"/>
    <property type="project" value="TreeGrafter"/>
</dbReference>
<dbReference type="FunFam" id="1.10.8.430:FF:000003">
    <property type="entry name" value="Probable disease resistance protein At5g66910"/>
    <property type="match status" value="1"/>
</dbReference>
<dbReference type="SUPFAM" id="SSF52058">
    <property type="entry name" value="L domain-like"/>
    <property type="match status" value="1"/>
</dbReference>
<evidence type="ECO:0008006" key="10">
    <source>
        <dbReference type="Google" id="ProtNLM"/>
    </source>
</evidence>
<organism evidence="8 9">
    <name type="scientific">Vigna mungo</name>
    <name type="common">Black gram</name>
    <name type="synonym">Phaseolus mungo</name>
    <dbReference type="NCBI Taxonomy" id="3915"/>
    <lineage>
        <taxon>Eukaryota</taxon>
        <taxon>Viridiplantae</taxon>
        <taxon>Streptophyta</taxon>
        <taxon>Embryophyta</taxon>
        <taxon>Tracheophyta</taxon>
        <taxon>Spermatophyta</taxon>
        <taxon>Magnoliopsida</taxon>
        <taxon>eudicotyledons</taxon>
        <taxon>Gunneridae</taxon>
        <taxon>Pentapetalae</taxon>
        <taxon>rosids</taxon>
        <taxon>fabids</taxon>
        <taxon>Fabales</taxon>
        <taxon>Fabaceae</taxon>
        <taxon>Papilionoideae</taxon>
        <taxon>50 kb inversion clade</taxon>
        <taxon>NPAAA clade</taxon>
        <taxon>indigoferoid/millettioid clade</taxon>
        <taxon>Phaseoleae</taxon>
        <taxon>Vigna</taxon>
    </lineage>
</organism>
<dbReference type="InterPro" id="IPR036388">
    <property type="entry name" value="WH-like_DNA-bd_sf"/>
</dbReference>
<sequence length="965" mass="110988">MIRVVTTAKKMIKKHVVASSDLVTTVILSQITTGKGFCFRKEEGPRMMAQAVVSFIVQSLGDLLIQEAVFLYGVEDQVLQLQTELRMMRSYLQDADRRQDENESLRSWISEIREAAYDSDDVIESYALREASRRNLPGVWNLIRRYASIINRFIEIHMVGSRVDNVKARISSLTRSLKTYGIKPEKEEPSNSMHARQILRRSYSHVIEEDIIGVDDDVKKLESYLVDPSKRVVAVCGMGGLGKTTLAKKVYHSVDVRNSFKSWAWAYISQHCQARDVWIGILFRLISPSQEQRQEIDNMRDEELAKMLYQVQMEKSCLVVLDDIWNAETWNKLKPAFPHGTSVSAVGSKILLTSRNIDVAFQMDPSCYLHTPKCLNEVDSWELFQKKSFLKIDDPDYREKEKLGREMVGRCGGLPLAIIVLGGLLASKPTFYEWDTVCQNINSYLRRANGQEQRLEEVLALSYYELPYQLKPCFLHLAHFPENLEIPTKKLIRIWVAEGIISLAHSEGEGEEALEDVAQRYLTELVERCMIQVVEKSSSGRIRSCQMHNLMRELCVDRAYLENFLLEINSRNVDEYRGTSRARSVGKVRRIALFLDQDVDRFFLSQLKSHHHLRSLLCFHEKTARLSEWGLMKSFFEKCRLLRVLNLEGMQGLGGKLPKEIGYLIHLRFLSLRNTKIDELPTSIGNLKCLMTLDLLTGNSTVQIPNVIGNMQKMRHLYLPESCGNGIERWKLDNLKNLQTLINFPAEKCHVRDLMKLTNLRKLVIDDPNFGGIFRYPDVQFRHLESLFFVSYEDISVVQVALGCPNLYKLHIEGPIKNFPEPHQLSSKLLKLKLTGSGLLVDPMPTLEKLPNLRLLELQLDSFVGKQLHCSSKGFAQLKSLVIHDLFNLEEWRLDKGAMPCLRELKIENCTKLEKVPDGLRFLTTLQHLEIRSMFAAFRTKLEKGGEDHYKIQHVSAVVFCYCDY</sequence>
<keyword evidence="3" id="KW-0611">Plant defense</keyword>
<dbReference type="CDD" id="cd14798">
    <property type="entry name" value="RX-CC_like"/>
    <property type="match status" value="1"/>
</dbReference>
<dbReference type="AlphaFoldDB" id="A0AAQ3S7T7"/>
<dbReference type="Gene3D" id="3.80.10.10">
    <property type="entry name" value="Ribonuclease Inhibitor"/>
    <property type="match status" value="1"/>
</dbReference>
<feature type="domain" description="Disease resistance R13L4/SHOC-2-like LRR" evidence="7">
    <location>
        <begin position="612"/>
        <end position="932"/>
    </location>
</feature>